<gene>
    <name evidence="6" type="primary">mucD_2</name>
    <name evidence="6" type="ORF">Spa11_16120</name>
</gene>
<feature type="region of interest" description="Disordered" evidence="3">
    <location>
        <begin position="1"/>
        <end position="40"/>
    </location>
</feature>
<dbReference type="EC" id="3.4.21.107" evidence="6"/>
<evidence type="ECO:0000313" key="7">
    <source>
        <dbReference type="Proteomes" id="UP000316426"/>
    </source>
</evidence>
<keyword evidence="4" id="KW-1133">Transmembrane helix</keyword>
<keyword evidence="2 6" id="KW-0378">Hydrolase</keyword>
<name>A0A518K6J5_9BACT</name>
<sequence length="419" mass="45356">MENDLHSAADDPTATAPEVSTPAVPSESSTERRMFDKPNLQLHDPDPYAFANRIRKLVVIASLLACLAAAPFFSRVFAYQVRRGQMQAEYETATKALGEMAPQLKAFEEASRSIARKVGPSVVSINRLTLSRGGRTMFQGIGSGFIVDPEGYVITNYHVINQAERLIVRFSNGESSDASIVGGDQRTDLAVLKIDGGNLPALEWADSDQLQMGDLVWAVGSPFGLENSITFGIVSSTSRRRDSGITEDIYQEFFQSDVAINPGNSGGPMVNLAGKVVGVNTMIVGESYAGVSLSIPSRVARDHYEQIREKGFVERGFLGIDPSAPTTTLRQKLGLERGEGVAINNLRTNTPAADAGLRNNDVILQWNDHKAVDPSLLSQRIAATEVGSEAKVVVRRLENGAPVDKELTVRVGRRTDVGR</sequence>
<dbReference type="InterPro" id="IPR001478">
    <property type="entry name" value="PDZ"/>
</dbReference>
<dbReference type="AlphaFoldDB" id="A0A518K6J5"/>
<dbReference type="Gene3D" id="2.30.42.10">
    <property type="match status" value="1"/>
</dbReference>
<organism evidence="6 7">
    <name type="scientific">Botrimarina mediterranea</name>
    <dbReference type="NCBI Taxonomy" id="2528022"/>
    <lineage>
        <taxon>Bacteria</taxon>
        <taxon>Pseudomonadati</taxon>
        <taxon>Planctomycetota</taxon>
        <taxon>Planctomycetia</taxon>
        <taxon>Pirellulales</taxon>
        <taxon>Lacipirellulaceae</taxon>
        <taxon>Botrimarina</taxon>
    </lineage>
</organism>
<dbReference type="RefSeq" id="WP_145110368.1">
    <property type="nucleotide sequence ID" value="NZ_CP036349.1"/>
</dbReference>
<keyword evidence="7" id="KW-1185">Reference proteome</keyword>
<evidence type="ECO:0000256" key="4">
    <source>
        <dbReference type="SAM" id="Phobius"/>
    </source>
</evidence>
<dbReference type="Pfam" id="PF13365">
    <property type="entry name" value="Trypsin_2"/>
    <property type="match status" value="1"/>
</dbReference>
<reference evidence="6 7" key="1">
    <citation type="submission" date="2019-02" db="EMBL/GenBank/DDBJ databases">
        <title>Deep-cultivation of Planctomycetes and their phenomic and genomic characterization uncovers novel biology.</title>
        <authorList>
            <person name="Wiegand S."/>
            <person name="Jogler M."/>
            <person name="Boedeker C."/>
            <person name="Pinto D."/>
            <person name="Vollmers J."/>
            <person name="Rivas-Marin E."/>
            <person name="Kohn T."/>
            <person name="Peeters S.H."/>
            <person name="Heuer A."/>
            <person name="Rast P."/>
            <person name="Oberbeckmann S."/>
            <person name="Bunk B."/>
            <person name="Jeske O."/>
            <person name="Meyerdierks A."/>
            <person name="Storesund J.E."/>
            <person name="Kallscheuer N."/>
            <person name="Luecker S."/>
            <person name="Lage O.M."/>
            <person name="Pohl T."/>
            <person name="Merkel B.J."/>
            <person name="Hornburger P."/>
            <person name="Mueller R.-W."/>
            <person name="Bruemmer F."/>
            <person name="Labrenz M."/>
            <person name="Spormann A.M."/>
            <person name="Op den Camp H."/>
            <person name="Overmann J."/>
            <person name="Amann R."/>
            <person name="Jetten M.S.M."/>
            <person name="Mascher T."/>
            <person name="Medema M.H."/>
            <person name="Devos D.P."/>
            <person name="Kaster A.-K."/>
            <person name="Ovreas L."/>
            <person name="Rohde M."/>
            <person name="Galperin M.Y."/>
            <person name="Jogler C."/>
        </authorList>
    </citation>
    <scope>NUCLEOTIDE SEQUENCE [LARGE SCALE GENOMIC DNA]</scope>
    <source>
        <strain evidence="6 7">Spa11</strain>
    </source>
</reference>
<dbReference type="PRINTS" id="PR00834">
    <property type="entry name" value="PROTEASES2C"/>
</dbReference>
<dbReference type="InterPro" id="IPR001940">
    <property type="entry name" value="Peptidase_S1C"/>
</dbReference>
<dbReference type="Proteomes" id="UP000316426">
    <property type="component" value="Chromosome"/>
</dbReference>
<evidence type="ECO:0000256" key="3">
    <source>
        <dbReference type="SAM" id="MobiDB-lite"/>
    </source>
</evidence>
<accession>A0A518K6J5</accession>
<dbReference type="EMBL" id="CP036349">
    <property type="protein sequence ID" value="QDV73416.1"/>
    <property type="molecule type" value="Genomic_DNA"/>
</dbReference>
<dbReference type="PANTHER" id="PTHR43343:SF3">
    <property type="entry name" value="PROTEASE DO-LIKE 8, CHLOROPLASTIC"/>
    <property type="match status" value="1"/>
</dbReference>
<dbReference type="SMART" id="SM00228">
    <property type="entry name" value="PDZ"/>
    <property type="match status" value="1"/>
</dbReference>
<keyword evidence="4" id="KW-0812">Transmembrane</keyword>
<protein>
    <submittedName>
        <fullName evidence="6">Putative periplasmic serine endoprotease DegP-like</fullName>
        <ecNumber evidence="6">3.4.21.107</ecNumber>
    </submittedName>
</protein>
<evidence type="ECO:0000256" key="1">
    <source>
        <dbReference type="ARBA" id="ARBA00022670"/>
    </source>
</evidence>
<keyword evidence="4" id="KW-0472">Membrane</keyword>
<proteinExistence type="predicted"/>
<dbReference type="SUPFAM" id="SSF50156">
    <property type="entry name" value="PDZ domain-like"/>
    <property type="match status" value="1"/>
</dbReference>
<dbReference type="PANTHER" id="PTHR43343">
    <property type="entry name" value="PEPTIDASE S12"/>
    <property type="match status" value="1"/>
</dbReference>
<dbReference type="KEGG" id="bmei:Spa11_16120"/>
<evidence type="ECO:0000259" key="5">
    <source>
        <dbReference type="SMART" id="SM00228"/>
    </source>
</evidence>
<dbReference type="SUPFAM" id="SSF50494">
    <property type="entry name" value="Trypsin-like serine proteases"/>
    <property type="match status" value="1"/>
</dbReference>
<dbReference type="GO" id="GO:0006508">
    <property type="term" value="P:proteolysis"/>
    <property type="evidence" value="ECO:0007669"/>
    <property type="project" value="UniProtKB-KW"/>
</dbReference>
<evidence type="ECO:0000256" key="2">
    <source>
        <dbReference type="ARBA" id="ARBA00022801"/>
    </source>
</evidence>
<keyword evidence="1 6" id="KW-0645">Protease</keyword>
<evidence type="ECO:0000313" key="6">
    <source>
        <dbReference type="EMBL" id="QDV73416.1"/>
    </source>
</evidence>
<dbReference type="GO" id="GO:0004252">
    <property type="term" value="F:serine-type endopeptidase activity"/>
    <property type="evidence" value="ECO:0007669"/>
    <property type="project" value="InterPro"/>
</dbReference>
<dbReference type="InterPro" id="IPR051201">
    <property type="entry name" value="Chloro_Bact_Ser_Proteases"/>
</dbReference>
<dbReference type="Pfam" id="PF13180">
    <property type="entry name" value="PDZ_2"/>
    <property type="match status" value="1"/>
</dbReference>
<feature type="domain" description="PDZ" evidence="5">
    <location>
        <begin position="316"/>
        <end position="398"/>
    </location>
</feature>
<dbReference type="InterPro" id="IPR009003">
    <property type="entry name" value="Peptidase_S1_PA"/>
</dbReference>
<feature type="transmembrane region" description="Helical" evidence="4">
    <location>
        <begin position="57"/>
        <end position="78"/>
    </location>
</feature>
<dbReference type="InterPro" id="IPR036034">
    <property type="entry name" value="PDZ_sf"/>
</dbReference>
<dbReference type="Gene3D" id="2.40.10.120">
    <property type="match status" value="1"/>
</dbReference>